<dbReference type="InterPro" id="IPR001807">
    <property type="entry name" value="ClC"/>
</dbReference>
<feature type="transmembrane region" description="Helical" evidence="11">
    <location>
        <begin position="193"/>
        <end position="218"/>
    </location>
</feature>
<feature type="transmembrane region" description="Helical" evidence="11">
    <location>
        <begin position="367"/>
        <end position="389"/>
    </location>
</feature>
<dbReference type="PANTHER" id="PTHR43427:SF6">
    <property type="entry name" value="CHLORIDE CHANNEL PROTEIN CLC-E"/>
    <property type="match status" value="1"/>
</dbReference>
<feature type="transmembrane region" description="Helical" evidence="11">
    <location>
        <begin position="311"/>
        <end position="331"/>
    </location>
</feature>
<dbReference type="InterPro" id="IPR046342">
    <property type="entry name" value="CBS_dom_sf"/>
</dbReference>
<evidence type="ECO:0000256" key="9">
    <source>
        <dbReference type="ARBA" id="ARBA00023303"/>
    </source>
</evidence>
<keyword evidence="2" id="KW-0813">Transport</keyword>
<keyword evidence="7" id="KW-0869">Chloride channel</keyword>
<gene>
    <name evidence="13" type="ORF">C7453_101503</name>
</gene>
<evidence type="ECO:0000256" key="5">
    <source>
        <dbReference type="ARBA" id="ARBA00023065"/>
    </source>
</evidence>
<comment type="subcellular location">
    <subcellularLocation>
        <location evidence="1">Membrane</location>
        <topology evidence="1">Multi-pass membrane protein</topology>
    </subcellularLocation>
</comment>
<feature type="transmembrane region" description="Helical" evidence="11">
    <location>
        <begin position="267"/>
        <end position="291"/>
    </location>
</feature>
<dbReference type="InterPro" id="IPR000644">
    <property type="entry name" value="CBS_dom"/>
</dbReference>
<feature type="transmembrane region" description="Helical" evidence="11">
    <location>
        <begin position="90"/>
        <end position="120"/>
    </location>
</feature>
<evidence type="ECO:0000256" key="2">
    <source>
        <dbReference type="ARBA" id="ARBA00022448"/>
    </source>
</evidence>
<keyword evidence="4 11" id="KW-1133">Transmembrane helix</keyword>
<keyword evidence="6 11" id="KW-0472">Membrane</keyword>
<dbReference type="Proteomes" id="UP000254958">
    <property type="component" value="Unassembled WGS sequence"/>
</dbReference>
<dbReference type="AlphaFoldDB" id="A0A370GA48"/>
<evidence type="ECO:0000256" key="10">
    <source>
        <dbReference type="PROSITE-ProRule" id="PRU00703"/>
    </source>
</evidence>
<dbReference type="Gene3D" id="1.10.3080.10">
    <property type="entry name" value="Clc chloride channel"/>
    <property type="match status" value="1"/>
</dbReference>
<dbReference type="SUPFAM" id="SSF54631">
    <property type="entry name" value="CBS-domain pair"/>
    <property type="match status" value="1"/>
</dbReference>
<evidence type="ECO:0000256" key="6">
    <source>
        <dbReference type="ARBA" id="ARBA00023136"/>
    </source>
</evidence>
<evidence type="ECO:0000256" key="7">
    <source>
        <dbReference type="ARBA" id="ARBA00023173"/>
    </source>
</evidence>
<keyword evidence="14" id="KW-1185">Reference proteome</keyword>
<proteinExistence type="predicted"/>
<dbReference type="Pfam" id="PF00654">
    <property type="entry name" value="Voltage_CLC"/>
    <property type="match status" value="1"/>
</dbReference>
<keyword evidence="10" id="KW-0129">CBS domain</keyword>
<evidence type="ECO:0000313" key="13">
    <source>
        <dbReference type="EMBL" id="RDI40705.1"/>
    </source>
</evidence>
<dbReference type="EMBL" id="QQAW01000001">
    <property type="protein sequence ID" value="RDI40705.1"/>
    <property type="molecule type" value="Genomic_DNA"/>
</dbReference>
<feature type="domain" description="CBS" evidence="12">
    <location>
        <begin position="541"/>
        <end position="603"/>
    </location>
</feature>
<reference evidence="13 14" key="1">
    <citation type="submission" date="2018-07" db="EMBL/GenBank/DDBJ databases">
        <title>Genomic Encyclopedia of Type Strains, Phase IV (KMG-IV): sequencing the most valuable type-strain genomes for metagenomic binning, comparative biology and taxonomic classification.</title>
        <authorList>
            <person name="Goeker M."/>
        </authorList>
    </citation>
    <scope>NUCLEOTIDE SEQUENCE [LARGE SCALE GENOMIC DNA]</scope>
    <source>
        <strain evidence="13 14">DSM 5603</strain>
    </source>
</reference>
<organism evidence="13 14">
    <name type="scientific">Gluconacetobacter liquefaciens</name>
    <name type="common">Acetobacter liquefaciens</name>
    <dbReference type="NCBI Taxonomy" id="89584"/>
    <lineage>
        <taxon>Bacteria</taxon>
        <taxon>Pseudomonadati</taxon>
        <taxon>Pseudomonadota</taxon>
        <taxon>Alphaproteobacteria</taxon>
        <taxon>Acetobacterales</taxon>
        <taxon>Acetobacteraceae</taxon>
        <taxon>Gluconacetobacter</taxon>
    </lineage>
</organism>
<keyword evidence="3 11" id="KW-0812">Transmembrane</keyword>
<feature type="transmembrane region" description="Helical" evidence="11">
    <location>
        <begin position="343"/>
        <end position="361"/>
    </location>
</feature>
<feature type="transmembrane region" description="Helical" evidence="11">
    <location>
        <begin position="50"/>
        <end position="70"/>
    </location>
</feature>
<dbReference type="InterPro" id="IPR014743">
    <property type="entry name" value="Cl-channel_core"/>
</dbReference>
<keyword evidence="5" id="KW-0406">Ion transport</keyword>
<evidence type="ECO:0000256" key="11">
    <source>
        <dbReference type="SAM" id="Phobius"/>
    </source>
</evidence>
<feature type="transmembrane region" description="Helical" evidence="11">
    <location>
        <begin position="401"/>
        <end position="423"/>
    </location>
</feature>
<dbReference type="PROSITE" id="PS51371">
    <property type="entry name" value="CBS"/>
    <property type="match status" value="1"/>
</dbReference>
<protein>
    <submittedName>
        <fullName evidence="13">CIC family chloride channel protein</fullName>
    </submittedName>
</protein>
<dbReference type="CDD" id="cd00400">
    <property type="entry name" value="Voltage_gated_ClC"/>
    <property type="match status" value="1"/>
</dbReference>
<evidence type="ECO:0000256" key="3">
    <source>
        <dbReference type="ARBA" id="ARBA00022692"/>
    </source>
</evidence>
<accession>A0A370GA48</accession>
<dbReference type="GO" id="GO:0034707">
    <property type="term" value="C:chloride channel complex"/>
    <property type="evidence" value="ECO:0007669"/>
    <property type="project" value="UniProtKB-KW"/>
</dbReference>
<evidence type="ECO:0000256" key="8">
    <source>
        <dbReference type="ARBA" id="ARBA00023214"/>
    </source>
</evidence>
<evidence type="ECO:0000256" key="1">
    <source>
        <dbReference type="ARBA" id="ARBA00004141"/>
    </source>
</evidence>
<name>A0A370GA48_GLULI</name>
<comment type="caution">
    <text evidence="13">The sequence shown here is derived from an EMBL/GenBank/DDBJ whole genome shotgun (WGS) entry which is preliminary data.</text>
</comment>
<keyword evidence="8" id="KW-0868">Chloride</keyword>
<dbReference type="Gene3D" id="3.10.580.10">
    <property type="entry name" value="CBS-domain"/>
    <property type="match status" value="1"/>
</dbReference>
<feature type="transmembrane region" description="Helical" evidence="11">
    <location>
        <begin position="429"/>
        <end position="446"/>
    </location>
</feature>
<sequence length="616" mass="64859">MPSSTLGLLNHLRRHRGAFLPPDGAVGSVRDDRVAYVPRLLRALVRADELWLVVLAACVGAGAGVLVSVMNHATLLAHRILFAAPGEGRISGLAAIIPLRAVLVPTLGGLGLGLLGIFIARWAPGRPVDPIEANALHGGRMSMRDSAIVALQTVLSNAVGASVGLEAGFTQIGAATGSRLGRMFRVRREDLRLLVGCGAAGAIGAAFDAPLAGSFYAFELVIGTYSLANLAPVAAASICAIGVTRLLHSAAPGVTVVLPAELRMDDYLPIATLGIVAALLGVGLMYCVTLAEALFRRSGLPAWMRPAVGGLVVGLLALVSPTVMSSGHWAMRVALEHDYPTGWLLALLAMKALASSVSIGAGFRGGLFFASLYLGVLTGAAFGGGLALISANPLSAELCALVGMSAMAVAVVGAPMTMVFLALEMTGSLPLTAAVLVASVIASLTVRRTFGYSFATWRFHLRGESIRSAVDIGWIRTLTVGRMMRQDAKTLCQDTTVKAARCVFPLGSAQRIVLVDQAGRYVGLVLVPDLYVDTALPDETLSRFAQYRDQMLVPQMNLRDAIARFEQAESDALVVVDSVEGRQVRGMLTEQHALRRYSEELDRSRRELAGEKGPRA</sequence>
<evidence type="ECO:0000259" key="12">
    <source>
        <dbReference type="PROSITE" id="PS51371"/>
    </source>
</evidence>
<dbReference type="SUPFAM" id="SSF81340">
    <property type="entry name" value="Clc chloride channel"/>
    <property type="match status" value="1"/>
</dbReference>
<dbReference type="InterPro" id="IPR050368">
    <property type="entry name" value="ClC-type_chloride_channel"/>
</dbReference>
<dbReference type="PANTHER" id="PTHR43427">
    <property type="entry name" value="CHLORIDE CHANNEL PROTEIN CLC-E"/>
    <property type="match status" value="1"/>
</dbReference>
<dbReference type="PRINTS" id="PR00762">
    <property type="entry name" value="CLCHANNEL"/>
</dbReference>
<evidence type="ECO:0000256" key="4">
    <source>
        <dbReference type="ARBA" id="ARBA00022989"/>
    </source>
</evidence>
<keyword evidence="9" id="KW-0407">Ion channel</keyword>
<evidence type="ECO:0000313" key="14">
    <source>
        <dbReference type="Proteomes" id="UP000254958"/>
    </source>
</evidence>
<dbReference type="RefSeq" id="WP_371858483.1">
    <property type="nucleotide sequence ID" value="NZ_BJMI01000010.1"/>
</dbReference>
<dbReference type="GO" id="GO:0005254">
    <property type="term" value="F:chloride channel activity"/>
    <property type="evidence" value="ECO:0007669"/>
    <property type="project" value="UniProtKB-KW"/>
</dbReference>